<proteinExistence type="predicted"/>
<reference evidence="1 2" key="1">
    <citation type="submission" date="2020-09" db="EMBL/GenBank/DDBJ databases">
        <title>De no assembly of potato wild relative species, Solanum commersonii.</title>
        <authorList>
            <person name="Cho K."/>
        </authorList>
    </citation>
    <scope>NUCLEOTIDE SEQUENCE [LARGE SCALE GENOMIC DNA]</scope>
    <source>
        <strain evidence="1">LZ3.2</strain>
        <tissue evidence="1">Leaf</tissue>
    </source>
</reference>
<evidence type="ECO:0000313" key="1">
    <source>
        <dbReference type="EMBL" id="KAG5612464.1"/>
    </source>
</evidence>
<name>A0A9J5ZJP9_SOLCO</name>
<gene>
    <name evidence="1" type="ORF">H5410_023745</name>
</gene>
<dbReference type="Proteomes" id="UP000824120">
    <property type="component" value="Chromosome 4"/>
</dbReference>
<protein>
    <submittedName>
        <fullName evidence="1">Uncharacterized protein</fullName>
    </submittedName>
</protein>
<dbReference type="AlphaFoldDB" id="A0A9J5ZJP9"/>
<evidence type="ECO:0000313" key="2">
    <source>
        <dbReference type="Proteomes" id="UP000824120"/>
    </source>
</evidence>
<accession>A0A9J5ZJP9</accession>
<dbReference type="EMBL" id="JACXVP010000004">
    <property type="protein sequence ID" value="KAG5612464.1"/>
    <property type="molecule type" value="Genomic_DNA"/>
</dbReference>
<keyword evidence="2" id="KW-1185">Reference proteome</keyword>
<sequence>MSFVGIATKLRLFTQAVALEGLRSSRLGSMLQKLERLRSTSPVFFARTSSIFESVKTSPVPHNNLPLAANNGVPFILVWGSDVAEDMGGVREVSGGRDGAEIQEFGAASVELKIACDNKMGLELFEFGETSAF</sequence>
<comment type="caution">
    <text evidence="1">The sequence shown here is derived from an EMBL/GenBank/DDBJ whole genome shotgun (WGS) entry which is preliminary data.</text>
</comment>
<organism evidence="1 2">
    <name type="scientific">Solanum commersonii</name>
    <name type="common">Commerson's wild potato</name>
    <name type="synonym">Commerson's nightshade</name>
    <dbReference type="NCBI Taxonomy" id="4109"/>
    <lineage>
        <taxon>Eukaryota</taxon>
        <taxon>Viridiplantae</taxon>
        <taxon>Streptophyta</taxon>
        <taxon>Embryophyta</taxon>
        <taxon>Tracheophyta</taxon>
        <taxon>Spermatophyta</taxon>
        <taxon>Magnoliopsida</taxon>
        <taxon>eudicotyledons</taxon>
        <taxon>Gunneridae</taxon>
        <taxon>Pentapetalae</taxon>
        <taxon>asterids</taxon>
        <taxon>lamiids</taxon>
        <taxon>Solanales</taxon>
        <taxon>Solanaceae</taxon>
        <taxon>Solanoideae</taxon>
        <taxon>Solaneae</taxon>
        <taxon>Solanum</taxon>
    </lineage>
</organism>